<dbReference type="InterPro" id="IPR045063">
    <property type="entry name" value="Dynamin_N"/>
</dbReference>
<evidence type="ECO:0000259" key="2">
    <source>
        <dbReference type="Pfam" id="PF00350"/>
    </source>
</evidence>
<comment type="caution">
    <text evidence="3">The sequence shown here is derived from an EMBL/GenBank/DDBJ whole genome shotgun (WGS) entry which is preliminary data.</text>
</comment>
<feature type="region of interest" description="Disordered" evidence="1">
    <location>
        <begin position="743"/>
        <end position="823"/>
    </location>
</feature>
<feature type="domain" description="Dynamin N-terminal" evidence="2">
    <location>
        <begin position="56"/>
        <end position="137"/>
    </location>
</feature>
<feature type="compositionally biased region" description="Basic and acidic residues" evidence="1">
    <location>
        <begin position="1634"/>
        <end position="1643"/>
    </location>
</feature>
<sequence>MPRPLSFREMCQYAEAVESLLRGLDPPQSPEEQDARERVAAAARELRDRAQAPVSVAVVGEYSRGKSLLLGTLLGRPDLLAVDERPVTGNITVLRLRQGPAGSATRLGATTRVHYLSRDQLATCVREILQELVEKVDAQHPGLRAGELLGGNDPVNGPRGWAEFDAWYPCLWGAAVAGLTAVDRRTVAPTHRDTVVELCRIRDALRGQQDVVGAGPLELDTATVRDVLQLPPAEPTPDEPPRARVTRFGRADLAAGGEVLRASFPLVERVEQDVEVGPDDWDISGLLAEQDVQFLDFPGIGAAASYGRDKNLSRRELASVHTILLVLHAKWAYSQDALAFWDMLSADGRSPQALSRAALVAANVFDEVAVPALPAGPLPLEQLLLLADAVNGIHTQAGKYVGGWADRVLAVSAVTALLHYGMDYRQASPATRALIDATRAKSGQQEGRWSQVADRLAAADPANVWTPRLRAFDQDGGLAALRALLESHVRAHGVAQKQERAERSRQKLDVQLKSLRRLLNRDAEAPPEEYRQAAENFGRIREVFDRIARQLDSLREQYPLQVPDGPLPPDSAEVMRQARTAVYTWPQWDQLLERALNDPEQLVTRSVAPVDNPLLPQRIRAARAREEASEDSTAVYLSTFEQLVESAAERNLAAVADWLDSWTEHWEVDGGPLRGWLEPDSDAWDLLESLYARRGRSPGSLDLVRYGLEFAELAEDLKTSLGEQQARYRRDWAQAFPAQRGHALPWHHRGGAGPGGRPPGRGAAGAGRGAGGDLPHRPAGAAGRRGLPRAGPGRRPAGRERGRHRAAHHREAAAGLERGGGPMTGALTIRFRAPRAEQGASPLVLPEGAHQFRLLPDADGYLLPEVLLAQDGFRGHLTAHLPARLEIAAEDGSRLPDTLPGALRTVWAPLEANRVTVDGERLLSGNARLPLHLVHEEAADGAGAPVEPVRLLVSWRVEYSGAQDAGTAHATVLVEFHPPGSAPPAPRPAAAEELLVLRRRTRVADHGRVVAVDFGTTASTVTVVDTRRIANHPMDATQKETLADALQRLTAPPPDAPPAWLRALEELRAEHIVLNRHQQRALSGAQALERLGEAEVATAVLLRIERIRRGAEPALRSWLIEHLHQAGLRTVTTPALEFNALGAVQYPDGAGNLTRAPATALRPVEGDLERRGVSVYDGRGYELSAGGPEAIVGLKRNLFEKPVGALEPGELSPVHLAQHMFHLLIDRAERSGDGAGDQQPMGTALLTYPTSSHPESRELLVELVRTGLSIGNVELTVDEGLAAGLYFLMRDLSADLDQGVEALRAASRPVPGRPGTWQRIMLVVDIGGGTTDIALLELTLRDVTVEQNAAQAFVSGRDYLLEPRILGTIGHGQLGGDLLTLHVLYWLKARMADAARKRPEESGGRSRAAQVAEEAREHRESLVGPALRRDLQRLLPSHWVGESGTPLALTEAELAKRRLRFHDLWQLAEQAKQVLGQEAEPFHINQGKLLKVATSEGLPVSHLGEGLSLPVEEFRTLVEPALAQAAEMAATLVTDAFRRMGRDRARAAARGEQAPPEPVLDMVVLAGRTSAMLAVRRALESALLAARWKSPEDDELRPVAWNPTQLFTETGYLAKQATSIGAAWAHVMSGYRGHGADRRRQAQESRPAGEGQEAAEGQEVPRAPRGPAEADTAPPDADIQGSELGIVTGGLFACLPCDFELAAQGGLGHTLFESGTPYREIGADGTLGLRSGWRRVVRRIEVHRPRAGSRSIQWGVLETVRRAAAEQYRLRLPAWDFDGEPLVRYQVEIDNQLNLFVDFCYGRRNHYHVGGPREFEEESVLRLAGAADGTLLFDAELGVLAVPGTICAAPVAADEPGFALTEVFPAWQPGADGLDLDYLPELFHTAPEPDPQVAPVPGRIRDLELRPQSGYLYFYLRPPVGPPAYLGRLVVPPANAQVARDIFKVSLDAAGRLRLHRGEIPYPQVGSLGAVEEHPGWVYRTGMDRGMPDFENLWDPFNGRH</sequence>
<dbReference type="EMBL" id="BAAALF010000046">
    <property type="protein sequence ID" value="GAA1238751.1"/>
    <property type="molecule type" value="Genomic_DNA"/>
</dbReference>
<dbReference type="InterPro" id="IPR043129">
    <property type="entry name" value="ATPase_NBD"/>
</dbReference>
<dbReference type="Pfam" id="PF00350">
    <property type="entry name" value="Dynamin_N"/>
    <property type="match status" value="1"/>
</dbReference>
<dbReference type="Gene3D" id="3.90.640.10">
    <property type="entry name" value="Actin, Chain A, domain 4"/>
    <property type="match status" value="1"/>
</dbReference>
<feature type="region of interest" description="Disordered" evidence="1">
    <location>
        <begin position="1634"/>
        <end position="1681"/>
    </location>
</feature>
<evidence type="ECO:0000256" key="1">
    <source>
        <dbReference type="SAM" id="MobiDB-lite"/>
    </source>
</evidence>
<feature type="compositionally biased region" description="Gly residues" evidence="1">
    <location>
        <begin position="751"/>
        <end position="772"/>
    </location>
</feature>
<reference evidence="4" key="1">
    <citation type="journal article" date="2019" name="Int. J. Syst. Evol. Microbiol.">
        <title>The Global Catalogue of Microorganisms (GCM) 10K type strain sequencing project: providing services to taxonomists for standard genome sequencing and annotation.</title>
        <authorList>
            <consortium name="The Broad Institute Genomics Platform"/>
            <consortium name="The Broad Institute Genome Sequencing Center for Infectious Disease"/>
            <person name="Wu L."/>
            <person name="Ma J."/>
        </authorList>
    </citation>
    <scope>NUCLEOTIDE SEQUENCE [LARGE SCALE GENOMIC DNA]</scope>
    <source>
        <strain evidence="4">JCM 13004</strain>
    </source>
</reference>
<protein>
    <recommendedName>
        <fullName evidence="2">Dynamin N-terminal domain-containing protein</fullName>
    </recommendedName>
</protein>
<dbReference type="Gene3D" id="3.30.420.40">
    <property type="match status" value="2"/>
</dbReference>
<feature type="compositionally biased region" description="Low complexity" evidence="1">
    <location>
        <begin position="1648"/>
        <end position="1658"/>
    </location>
</feature>
<feature type="compositionally biased region" description="Low complexity" evidence="1">
    <location>
        <begin position="777"/>
        <end position="795"/>
    </location>
</feature>
<evidence type="ECO:0000313" key="3">
    <source>
        <dbReference type="EMBL" id="GAA1238751.1"/>
    </source>
</evidence>
<dbReference type="SUPFAM" id="SSF53067">
    <property type="entry name" value="Actin-like ATPase domain"/>
    <property type="match status" value="1"/>
</dbReference>
<evidence type="ECO:0000313" key="4">
    <source>
        <dbReference type="Proteomes" id="UP001500037"/>
    </source>
</evidence>
<dbReference type="Proteomes" id="UP001500037">
    <property type="component" value="Unassembled WGS sequence"/>
</dbReference>
<proteinExistence type="predicted"/>
<dbReference type="RefSeq" id="WP_344442201.1">
    <property type="nucleotide sequence ID" value="NZ_BAAALF010000046.1"/>
</dbReference>
<organism evidence="3 4">
    <name type="scientific">Kitasatospora nipponensis</name>
    <dbReference type="NCBI Taxonomy" id="258049"/>
    <lineage>
        <taxon>Bacteria</taxon>
        <taxon>Bacillati</taxon>
        <taxon>Actinomycetota</taxon>
        <taxon>Actinomycetes</taxon>
        <taxon>Kitasatosporales</taxon>
        <taxon>Streptomycetaceae</taxon>
        <taxon>Kitasatospora</taxon>
    </lineage>
</organism>
<dbReference type="InterPro" id="IPR027417">
    <property type="entry name" value="P-loop_NTPase"/>
</dbReference>
<name>A0ABP4GUX7_9ACTN</name>
<keyword evidence="4" id="KW-1185">Reference proteome</keyword>
<dbReference type="Gene3D" id="3.40.50.300">
    <property type="entry name" value="P-loop containing nucleotide triphosphate hydrolases"/>
    <property type="match status" value="1"/>
</dbReference>
<feature type="compositionally biased region" description="Low complexity" evidence="1">
    <location>
        <begin position="1667"/>
        <end position="1678"/>
    </location>
</feature>
<accession>A0ABP4GUX7</accession>
<dbReference type="SUPFAM" id="SSF52540">
    <property type="entry name" value="P-loop containing nucleoside triphosphate hydrolases"/>
    <property type="match status" value="1"/>
</dbReference>
<feature type="region of interest" description="Disordered" evidence="1">
    <location>
        <begin position="1396"/>
        <end position="1415"/>
    </location>
</feature>
<gene>
    <name evidence="3" type="ORF">GCM10009665_31330</name>
</gene>